<reference evidence="8" key="1">
    <citation type="journal article" date="2020" name="Forests">
        <title>Effects of Cutting, Pruning, and Grafting on the Expression of Age-Related Genes in Larix kaempferi.</title>
        <authorList>
            <person name="Zhang Y."/>
            <person name="Zang Q.-L."/>
            <person name="Qi L.-W."/>
            <person name="Han S.-Y."/>
            <person name="Li W.-F."/>
        </authorList>
    </citation>
    <scope>NUCLEOTIDE SEQUENCE</scope>
</reference>
<keyword evidence="5" id="KW-0539">Nucleus</keyword>
<comment type="subcellular location">
    <subcellularLocation>
        <location evidence="1">Nucleus</location>
    </subcellularLocation>
</comment>
<dbReference type="PROSITE" id="PS51032">
    <property type="entry name" value="AP2_ERF"/>
    <property type="match status" value="1"/>
</dbReference>
<dbReference type="InterPro" id="IPR036955">
    <property type="entry name" value="AP2/ERF_dom_sf"/>
</dbReference>
<evidence type="ECO:0000256" key="6">
    <source>
        <dbReference type="SAM" id="MobiDB-lite"/>
    </source>
</evidence>
<sequence length="250" mass="28121">MLRQQAKNAWQDVENVTKVKEVKFRGVRKRPWGRFAAEIRDPVKKARVWLGTFDTAEEAAYAYDEAARALRGAKAKTNFAVPCDDQSTSHSSTVESSSGPRNQSISKKAFNLNGSGSSFGETSVRNPRNRRVKDALRCGSDIYKRYRRSRVSEVRDWSNGPVQQPGCDAGPCHSDCDSSSSVVVDNDVNSGEDLPCDVKPSQETSFDLNLYREWRSPERQERKMLPDLNLPPSDDDAEDYRDLLAISLRI</sequence>
<feature type="compositionally biased region" description="Polar residues" evidence="6">
    <location>
        <begin position="99"/>
        <end position="126"/>
    </location>
</feature>
<dbReference type="GO" id="GO:0003700">
    <property type="term" value="F:DNA-binding transcription factor activity"/>
    <property type="evidence" value="ECO:0007669"/>
    <property type="project" value="InterPro"/>
</dbReference>
<dbReference type="InterPro" id="IPR001471">
    <property type="entry name" value="AP2/ERF_dom"/>
</dbReference>
<accession>A0A6H1QV98</accession>
<dbReference type="Pfam" id="PF00847">
    <property type="entry name" value="AP2"/>
    <property type="match status" value="1"/>
</dbReference>
<protein>
    <submittedName>
        <fullName evidence="8">Ethylene-responsive transcription factor 3</fullName>
    </submittedName>
</protein>
<dbReference type="CDD" id="cd00018">
    <property type="entry name" value="AP2"/>
    <property type="match status" value="1"/>
</dbReference>
<dbReference type="AlphaFoldDB" id="A0A6H1QV98"/>
<dbReference type="InterPro" id="IPR016177">
    <property type="entry name" value="DNA-bd_dom_sf"/>
</dbReference>
<dbReference type="PRINTS" id="PR00367">
    <property type="entry name" value="ETHRSPELEMNT"/>
</dbReference>
<proteinExistence type="evidence at transcript level"/>
<dbReference type="EMBL" id="MN790755">
    <property type="protein sequence ID" value="QIZ31313.1"/>
    <property type="molecule type" value="mRNA"/>
</dbReference>
<name>A0A6H1QV98_9CONI</name>
<evidence type="ECO:0000256" key="3">
    <source>
        <dbReference type="ARBA" id="ARBA00023125"/>
    </source>
</evidence>
<feature type="region of interest" description="Disordered" evidence="6">
    <location>
        <begin position="81"/>
        <end position="131"/>
    </location>
</feature>
<dbReference type="GO" id="GO:0005634">
    <property type="term" value="C:nucleus"/>
    <property type="evidence" value="ECO:0007669"/>
    <property type="project" value="UniProtKB-SubCell"/>
</dbReference>
<feature type="domain" description="AP2/ERF" evidence="7">
    <location>
        <begin position="23"/>
        <end position="80"/>
    </location>
</feature>
<keyword evidence="3" id="KW-0238">DNA-binding</keyword>
<evidence type="ECO:0000256" key="2">
    <source>
        <dbReference type="ARBA" id="ARBA00023015"/>
    </source>
</evidence>
<dbReference type="FunFam" id="3.30.730.10:FF:000001">
    <property type="entry name" value="Ethylene-responsive transcription factor 2"/>
    <property type="match status" value="1"/>
</dbReference>
<feature type="compositionally biased region" description="Low complexity" evidence="6">
    <location>
        <begin position="88"/>
        <end position="98"/>
    </location>
</feature>
<evidence type="ECO:0000259" key="7">
    <source>
        <dbReference type="PROSITE" id="PS51032"/>
    </source>
</evidence>
<keyword evidence="4" id="KW-0804">Transcription</keyword>
<dbReference type="Gene3D" id="3.30.730.10">
    <property type="entry name" value="AP2/ERF domain"/>
    <property type="match status" value="1"/>
</dbReference>
<dbReference type="PANTHER" id="PTHR31677">
    <property type="entry name" value="AP2 DOMAIN CLASS TRANSCRIPTION FACTOR"/>
    <property type="match status" value="1"/>
</dbReference>
<evidence type="ECO:0000256" key="1">
    <source>
        <dbReference type="ARBA" id="ARBA00004123"/>
    </source>
</evidence>
<dbReference type="PANTHER" id="PTHR31677:SF157">
    <property type="entry name" value="AP2_ERF DOMAIN-CONTAINING PROTEIN"/>
    <property type="match status" value="1"/>
</dbReference>
<dbReference type="GO" id="GO:0003677">
    <property type="term" value="F:DNA binding"/>
    <property type="evidence" value="ECO:0007669"/>
    <property type="project" value="UniProtKB-KW"/>
</dbReference>
<dbReference type="SUPFAM" id="SSF54171">
    <property type="entry name" value="DNA-binding domain"/>
    <property type="match status" value="1"/>
</dbReference>
<keyword evidence="2" id="KW-0805">Transcription regulation</keyword>
<organism evidence="8">
    <name type="scientific">Larix kaempferi</name>
    <dbReference type="NCBI Taxonomy" id="54800"/>
    <lineage>
        <taxon>Eukaryota</taxon>
        <taxon>Viridiplantae</taxon>
        <taxon>Streptophyta</taxon>
        <taxon>Embryophyta</taxon>
        <taxon>Tracheophyta</taxon>
        <taxon>Spermatophyta</taxon>
        <taxon>Pinopsida</taxon>
        <taxon>Pinidae</taxon>
        <taxon>Conifers I</taxon>
        <taxon>Pinales</taxon>
        <taxon>Pinaceae</taxon>
        <taxon>Larix</taxon>
    </lineage>
</organism>
<evidence type="ECO:0000313" key="8">
    <source>
        <dbReference type="EMBL" id="QIZ31313.1"/>
    </source>
</evidence>
<evidence type="ECO:0000256" key="5">
    <source>
        <dbReference type="ARBA" id="ARBA00023242"/>
    </source>
</evidence>
<dbReference type="SMART" id="SM00380">
    <property type="entry name" value="AP2"/>
    <property type="match status" value="1"/>
</dbReference>
<evidence type="ECO:0000256" key="4">
    <source>
        <dbReference type="ARBA" id="ARBA00023163"/>
    </source>
</evidence>